<protein>
    <recommendedName>
        <fullName evidence="4">RNA polymerase sigma-70 region 4 domain-containing protein</fullName>
    </recommendedName>
</protein>
<dbReference type="InterPro" id="IPR013324">
    <property type="entry name" value="RNA_pol_sigma_r3/r4-like"/>
</dbReference>
<gene>
    <name evidence="2" type="ORF">CFP75_01685</name>
</gene>
<comment type="caution">
    <text evidence="2">The sequence shown here is derived from an EMBL/GenBank/DDBJ whole genome shotgun (WGS) entry which is preliminary data.</text>
</comment>
<dbReference type="AlphaFoldDB" id="A0A229S8H2"/>
<accession>A0A229S8H2</accession>
<dbReference type="SUPFAM" id="SSF88659">
    <property type="entry name" value="Sigma3 and sigma4 domains of RNA polymerase sigma factors"/>
    <property type="match status" value="1"/>
</dbReference>
<evidence type="ECO:0000256" key="1">
    <source>
        <dbReference type="SAM" id="MobiDB-lite"/>
    </source>
</evidence>
<sequence length="510" mass="55881">MNRMARNMRGLDGAESPRSAEPTRPRLAEAIEEIIAELDDRELTLCRDRILSTQPATLAQIGERIRVSRERAGQLDNQVRRRLREAFENSALISETTRWVCDSVTHVADVHRLIVVRPEIRTPVPSVGISALKALAAVFGRFEMRGEWVLAPTAENAVRTVAKLLEANASPEGVVPITVASAAMRVSDEEAARWLTHRGYTIRGAHVLTKTSSIEDHAAALLGIAGTPMTLEAIRAQLIPKRTDAAVRNALVADTRFLKSDRTAWALSRWGLPEYVPIRRQIAKLITENGGSLELATLIESIRSRYDVSEASVRTYASAGEFVQRDNVVSFRGTTDSRGKSPQNTGRVFREGDIVRFRLKINNQHVRGSGFSLPSALATLLGVGPNSAKTFQSRLGPQEVTWASVQARSGTIKRFIDELGLQAGDLVFLEFRAGGEFDVKRTPPPGRGVRAALAMTGHSNSDDPALDQDAVVAELAHAVWLDTDAGLDDIRGVLTRRRELDILEMVDSAA</sequence>
<reference evidence="2 3" key="1">
    <citation type="submission" date="2017-07" db="EMBL/GenBank/DDBJ databases">
        <title>Amycolatopsis alba DSM 44262 Genome sequencing and assembly.</title>
        <authorList>
            <person name="Kaur N."/>
            <person name="Mayilraj S."/>
        </authorList>
    </citation>
    <scope>NUCLEOTIDE SEQUENCE [LARGE SCALE GENOMIC DNA]</scope>
    <source>
        <strain evidence="2 3">DSM 44262</strain>
    </source>
</reference>
<name>A0A229S8H2_AMYAL</name>
<dbReference type="EMBL" id="NMQU01000008">
    <property type="protein sequence ID" value="OXM54884.1"/>
    <property type="molecule type" value="Genomic_DNA"/>
</dbReference>
<evidence type="ECO:0008006" key="4">
    <source>
        <dbReference type="Google" id="ProtNLM"/>
    </source>
</evidence>
<proteinExistence type="predicted"/>
<keyword evidence="3" id="KW-1185">Reference proteome</keyword>
<dbReference type="Proteomes" id="UP000215563">
    <property type="component" value="Unassembled WGS sequence"/>
</dbReference>
<dbReference type="Gene3D" id="1.10.10.10">
    <property type="entry name" value="Winged helix-like DNA-binding domain superfamily/Winged helix DNA-binding domain"/>
    <property type="match status" value="1"/>
</dbReference>
<dbReference type="InterPro" id="IPR036388">
    <property type="entry name" value="WH-like_DNA-bd_sf"/>
</dbReference>
<organism evidence="2 3">
    <name type="scientific">Amycolatopsis alba DSM 44262</name>
    <dbReference type="NCBI Taxonomy" id="1125972"/>
    <lineage>
        <taxon>Bacteria</taxon>
        <taxon>Bacillati</taxon>
        <taxon>Actinomycetota</taxon>
        <taxon>Actinomycetes</taxon>
        <taxon>Pseudonocardiales</taxon>
        <taxon>Pseudonocardiaceae</taxon>
        <taxon>Amycolatopsis</taxon>
    </lineage>
</organism>
<feature type="region of interest" description="Disordered" evidence="1">
    <location>
        <begin position="1"/>
        <end position="25"/>
    </location>
</feature>
<evidence type="ECO:0000313" key="2">
    <source>
        <dbReference type="EMBL" id="OXM54884.1"/>
    </source>
</evidence>
<evidence type="ECO:0000313" key="3">
    <source>
        <dbReference type="Proteomes" id="UP000215563"/>
    </source>
</evidence>